<evidence type="ECO:0000313" key="4">
    <source>
        <dbReference type="Proteomes" id="UP001159427"/>
    </source>
</evidence>
<feature type="domain" description="Helix-turn-helix" evidence="2">
    <location>
        <begin position="176"/>
        <end position="233"/>
    </location>
</feature>
<protein>
    <recommendedName>
        <fullName evidence="2">Helix-turn-helix domain-containing protein</fullName>
    </recommendedName>
</protein>
<dbReference type="PANTHER" id="PTHR21301:SF10">
    <property type="entry name" value="REVERSE TRANSCRIPTASE DOMAIN-CONTAINING PROTEIN"/>
    <property type="match status" value="1"/>
</dbReference>
<name>A0ABN8LEI6_9CNID</name>
<organism evidence="3 4">
    <name type="scientific">Porites evermanni</name>
    <dbReference type="NCBI Taxonomy" id="104178"/>
    <lineage>
        <taxon>Eukaryota</taxon>
        <taxon>Metazoa</taxon>
        <taxon>Cnidaria</taxon>
        <taxon>Anthozoa</taxon>
        <taxon>Hexacorallia</taxon>
        <taxon>Scleractinia</taxon>
        <taxon>Fungiina</taxon>
        <taxon>Poritidae</taxon>
        <taxon>Porites</taxon>
    </lineage>
</organism>
<dbReference type="PANTHER" id="PTHR21301">
    <property type="entry name" value="REVERSE TRANSCRIPTASE"/>
    <property type="match status" value="1"/>
</dbReference>
<dbReference type="Proteomes" id="UP001159427">
    <property type="component" value="Unassembled WGS sequence"/>
</dbReference>
<reference evidence="3 4" key="1">
    <citation type="submission" date="2022-05" db="EMBL/GenBank/DDBJ databases">
        <authorList>
            <consortium name="Genoscope - CEA"/>
            <person name="William W."/>
        </authorList>
    </citation>
    <scope>NUCLEOTIDE SEQUENCE [LARGE SCALE GENOMIC DNA]</scope>
</reference>
<evidence type="ECO:0000259" key="2">
    <source>
        <dbReference type="Pfam" id="PF26215"/>
    </source>
</evidence>
<sequence length="306" mass="34712">MTIFHTAVMAFPLVLMGFGPFKQLPPSATSLVAECPRTSKFYLLAKIHKPGNPGRPTVSAYACPTEKLALYLDKVTAPFVRGLESHVKDTMDIKSLYTVIPNEEGLVSLKYFLDKREVKDPPTDTLVRMAELYHPKHVYTWSISSDKLPFLNIFMTPCDDRLSTSIYYKDTDSHSYLNFGSSHPSKCKLSIPHTQFLRLRKICSEDDVFQSEATTMETFFAARGYPHDLISRARLRAEERQRADLLVTSHGSNCTAADRSPLVITYYPKNIAVCNILLRNYTSLQDDDSIKVTFDKPPLKAFRRAK</sequence>
<feature type="signal peptide" evidence="1">
    <location>
        <begin position="1"/>
        <end position="17"/>
    </location>
</feature>
<dbReference type="Pfam" id="PF26215">
    <property type="entry name" value="HTH_animal"/>
    <property type="match status" value="1"/>
</dbReference>
<evidence type="ECO:0000313" key="3">
    <source>
        <dbReference type="EMBL" id="CAH3014037.1"/>
    </source>
</evidence>
<comment type="caution">
    <text evidence="3">The sequence shown here is derived from an EMBL/GenBank/DDBJ whole genome shotgun (WGS) entry which is preliminary data.</text>
</comment>
<gene>
    <name evidence="3" type="ORF">PEVE_00033528</name>
</gene>
<evidence type="ECO:0000256" key="1">
    <source>
        <dbReference type="SAM" id="SignalP"/>
    </source>
</evidence>
<dbReference type="EMBL" id="CALNXI010000005">
    <property type="protein sequence ID" value="CAH3014037.1"/>
    <property type="molecule type" value="Genomic_DNA"/>
</dbReference>
<proteinExistence type="predicted"/>
<dbReference type="InterPro" id="IPR058912">
    <property type="entry name" value="HTH_animal"/>
</dbReference>
<keyword evidence="4" id="KW-1185">Reference proteome</keyword>
<feature type="non-terminal residue" evidence="3">
    <location>
        <position position="306"/>
    </location>
</feature>
<feature type="chain" id="PRO_5046419574" description="Helix-turn-helix domain-containing protein" evidence="1">
    <location>
        <begin position="18"/>
        <end position="306"/>
    </location>
</feature>
<accession>A0ABN8LEI6</accession>
<keyword evidence="1" id="KW-0732">Signal</keyword>